<dbReference type="GO" id="GO:0005737">
    <property type="term" value="C:cytoplasm"/>
    <property type="evidence" value="ECO:0007669"/>
    <property type="project" value="UniProtKB-SubCell"/>
</dbReference>
<protein>
    <recommendedName>
        <fullName evidence="2">Universal stress protein</fullName>
    </recommendedName>
</protein>
<organism evidence="4 5">
    <name type="scientific">Niastella vici</name>
    <dbReference type="NCBI Taxonomy" id="1703345"/>
    <lineage>
        <taxon>Bacteria</taxon>
        <taxon>Pseudomonadati</taxon>
        <taxon>Bacteroidota</taxon>
        <taxon>Chitinophagia</taxon>
        <taxon>Chitinophagales</taxon>
        <taxon>Chitinophagaceae</taxon>
        <taxon>Niastella</taxon>
    </lineage>
</organism>
<sequence length="146" mass="16147">MKYKRILIAVDDSAHSMKAARAGFALGHCLKAVIGVLYVVNKSKEVVNPDLGITLESSKSLLLREAENTIDQYIKMFDGIEKVFRFTPEGLPEHVILDIAKEWRADLIVMGTHAKSGLSRILTGSVAEYVIRHAEIPVMVTPQGML</sequence>
<dbReference type="PIRSF" id="PIRSF006276">
    <property type="entry name" value="UspA"/>
    <property type="match status" value="1"/>
</dbReference>
<dbReference type="AlphaFoldDB" id="A0A1V9FP95"/>
<dbReference type="Proteomes" id="UP000192796">
    <property type="component" value="Unassembled WGS sequence"/>
</dbReference>
<evidence type="ECO:0000256" key="2">
    <source>
        <dbReference type="PIRNR" id="PIRNR006276"/>
    </source>
</evidence>
<dbReference type="EMBL" id="LVYD01000065">
    <property type="protein sequence ID" value="OQP60179.1"/>
    <property type="molecule type" value="Genomic_DNA"/>
</dbReference>
<dbReference type="RefSeq" id="WP_081153555.1">
    <property type="nucleotide sequence ID" value="NZ_LVYD01000065.1"/>
</dbReference>
<keyword evidence="5" id="KW-1185">Reference proteome</keyword>
<keyword evidence="2" id="KW-0963">Cytoplasm</keyword>
<feature type="domain" description="UspA" evidence="3">
    <location>
        <begin position="3"/>
        <end position="142"/>
    </location>
</feature>
<dbReference type="PANTHER" id="PTHR46268:SF6">
    <property type="entry name" value="UNIVERSAL STRESS PROTEIN UP12"/>
    <property type="match status" value="1"/>
</dbReference>
<dbReference type="PRINTS" id="PR01438">
    <property type="entry name" value="UNVRSLSTRESS"/>
</dbReference>
<dbReference type="STRING" id="1703345.A3860_34425"/>
<dbReference type="OrthoDB" id="9788959at2"/>
<dbReference type="InterPro" id="IPR014729">
    <property type="entry name" value="Rossmann-like_a/b/a_fold"/>
</dbReference>
<dbReference type="Pfam" id="PF00582">
    <property type="entry name" value="Usp"/>
    <property type="match status" value="1"/>
</dbReference>
<proteinExistence type="inferred from homology"/>
<dbReference type="Gene3D" id="3.40.50.620">
    <property type="entry name" value="HUPs"/>
    <property type="match status" value="1"/>
</dbReference>
<comment type="similarity">
    <text evidence="1 2">Belongs to the universal stress protein A family.</text>
</comment>
<dbReference type="InterPro" id="IPR006015">
    <property type="entry name" value="Universal_stress_UspA"/>
</dbReference>
<evidence type="ECO:0000256" key="1">
    <source>
        <dbReference type="ARBA" id="ARBA00008791"/>
    </source>
</evidence>
<evidence type="ECO:0000313" key="4">
    <source>
        <dbReference type="EMBL" id="OQP60179.1"/>
    </source>
</evidence>
<gene>
    <name evidence="4" type="ORF">A3860_34425</name>
</gene>
<dbReference type="PANTHER" id="PTHR46268">
    <property type="entry name" value="STRESS RESPONSE PROTEIN NHAX"/>
    <property type="match status" value="1"/>
</dbReference>
<comment type="caution">
    <text evidence="4">The sequence shown here is derived from an EMBL/GenBank/DDBJ whole genome shotgun (WGS) entry which is preliminary data.</text>
</comment>
<accession>A0A1V9FP95</accession>
<name>A0A1V9FP95_9BACT</name>
<evidence type="ECO:0000259" key="3">
    <source>
        <dbReference type="Pfam" id="PF00582"/>
    </source>
</evidence>
<dbReference type="InterPro" id="IPR006016">
    <property type="entry name" value="UspA"/>
</dbReference>
<dbReference type="CDD" id="cd00293">
    <property type="entry name" value="USP-like"/>
    <property type="match status" value="1"/>
</dbReference>
<evidence type="ECO:0000313" key="5">
    <source>
        <dbReference type="Proteomes" id="UP000192796"/>
    </source>
</evidence>
<comment type="subcellular location">
    <subcellularLocation>
        <location evidence="2">Cytoplasm</location>
    </subcellularLocation>
</comment>
<dbReference type="SUPFAM" id="SSF52402">
    <property type="entry name" value="Adenine nucleotide alpha hydrolases-like"/>
    <property type="match status" value="1"/>
</dbReference>
<reference evidence="4 5" key="1">
    <citation type="submission" date="2016-03" db="EMBL/GenBank/DDBJ databases">
        <title>Niastella vici sp. nov., isolated from farmland soil.</title>
        <authorList>
            <person name="Chen L."/>
            <person name="Wang D."/>
            <person name="Yang S."/>
            <person name="Wang G."/>
        </authorList>
    </citation>
    <scope>NUCLEOTIDE SEQUENCE [LARGE SCALE GENOMIC DNA]</scope>
    <source>
        <strain evidence="4 5">DJ57</strain>
    </source>
</reference>